<evidence type="ECO:0000256" key="4">
    <source>
        <dbReference type="ARBA" id="ARBA00023180"/>
    </source>
</evidence>
<sequence>GPQQCVRECRHRPKLCRGVNYRNQELLCELVSTINETEPNSDYVRIELGQEIVNTECLSCSIDELCVMLSSKQFHCIKEGNAATGPKDCTYIYNSNTQSPSGHYQVWLRNLGHVTVYCDMVTDGGGWTVFQRRHDGSQDFNRTWIEYKNGFGNMSLEFWLGNEKLHYLLSQGTNEMRMDMKDFTNEKRYVKYSSFNVGNEFSNYTVTLSGFSGDVDDCFTGTAMPINNMMFTTQDRDNDMFAENCAELSASGWWHNNCNCANPNGLYLSGETALHDKGIIYGPWLGFSYSLKFTELKVRRLV</sequence>
<dbReference type="EnsemblMetazoa" id="G9633.1">
    <property type="protein sequence ID" value="G9633.1:cds"/>
    <property type="gene ID" value="G9633"/>
</dbReference>
<dbReference type="InterPro" id="IPR002181">
    <property type="entry name" value="Fibrinogen_a/b/g_C_dom"/>
</dbReference>
<feature type="domain" description="Fibrinogen C-terminal" evidence="5">
    <location>
        <begin position="80"/>
        <end position="302"/>
    </location>
</feature>
<dbReference type="AlphaFoldDB" id="A0A8W8P6N4"/>
<dbReference type="SUPFAM" id="SSF56496">
    <property type="entry name" value="Fibrinogen C-terminal domain-like"/>
    <property type="match status" value="1"/>
</dbReference>
<dbReference type="InterPro" id="IPR037579">
    <property type="entry name" value="FIB_ANG-like"/>
</dbReference>
<comment type="subcellular location">
    <subcellularLocation>
        <location evidence="1">Secreted</location>
    </subcellularLocation>
</comment>
<dbReference type="Gene3D" id="3.90.215.10">
    <property type="entry name" value="Gamma Fibrinogen, chain A, domain 1"/>
    <property type="match status" value="1"/>
</dbReference>
<dbReference type="SMART" id="SM00186">
    <property type="entry name" value="FBG"/>
    <property type="match status" value="1"/>
</dbReference>
<evidence type="ECO:0000259" key="5">
    <source>
        <dbReference type="PROSITE" id="PS51406"/>
    </source>
</evidence>
<keyword evidence="7" id="KW-1185">Reference proteome</keyword>
<dbReference type="PROSITE" id="PS51406">
    <property type="entry name" value="FIBRINOGEN_C_2"/>
    <property type="match status" value="1"/>
</dbReference>
<dbReference type="GO" id="GO:0005577">
    <property type="term" value="C:fibrinogen complex"/>
    <property type="evidence" value="ECO:0007669"/>
    <property type="project" value="TreeGrafter"/>
</dbReference>
<evidence type="ECO:0000256" key="3">
    <source>
        <dbReference type="ARBA" id="ARBA00023157"/>
    </source>
</evidence>
<name>A0A8W8P6N4_MAGGI</name>
<evidence type="ECO:0000313" key="7">
    <source>
        <dbReference type="Proteomes" id="UP000005408"/>
    </source>
</evidence>
<dbReference type="InterPro" id="IPR036056">
    <property type="entry name" value="Fibrinogen-like_C"/>
</dbReference>
<dbReference type="InterPro" id="IPR014716">
    <property type="entry name" value="Fibrinogen_a/b/g_C_1"/>
</dbReference>
<keyword evidence="4" id="KW-0325">Glycoprotein</keyword>
<protein>
    <recommendedName>
        <fullName evidence="5">Fibrinogen C-terminal domain-containing protein</fullName>
    </recommendedName>
</protein>
<reference evidence="6" key="1">
    <citation type="submission" date="2022-08" db="UniProtKB">
        <authorList>
            <consortium name="EnsemblMetazoa"/>
        </authorList>
    </citation>
    <scope>IDENTIFICATION</scope>
    <source>
        <strain evidence="6">05x7-T-G4-1.051#20</strain>
    </source>
</reference>
<dbReference type="GO" id="GO:0030674">
    <property type="term" value="F:protein-macromolecule adaptor activity"/>
    <property type="evidence" value="ECO:0007669"/>
    <property type="project" value="TreeGrafter"/>
</dbReference>
<evidence type="ECO:0000313" key="6">
    <source>
        <dbReference type="EnsemblMetazoa" id="G9633.1:cds"/>
    </source>
</evidence>
<dbReference type="CDD" id="cd00087">
    <property type="entry name" value="FReD"/>
    <property type="match status" value="1"/>
</dbReference>
<dbReference type="PANTHER" id="PTHR47221">
    <property type="entry name" value="FIBRINOGEN ALPHA CHAIN"/>
    <property type="match status" value="1"/>
</dbReference>
<dbReference type="GO" id="GO:0034116">
    <property type="term" value="P:positive regulation of heterotypic cell-cell adhesion"/>
    <property type="evidence" value="ECO:0007669"/>
    <property type="project" value="TreeGrafter"/>
</dbReference>
<proteinExistence type="predicted"/>
<keyword evidence="3" id="KW-1015">Disulfide bond</keyword>
<dbReference type="PANTHER" id="PTHR47221:SF5">
    <property type="entry name" value="FIBRINOGEN C-TERMINAL DOMAIN-CONTAINING PROTEIN"/>
    <property type="match status" value="1"/>
</dbReference>
<dbReference type="Pfam" id="PF00147">
    <property type="entry name" value="Fibrinogen_C"/>
    <property type="match status" value="1"/>
</dbReference>
<dbReference type="NCBIfam" id="NF040941">
    <property type="entry name" value="GGGWT_bact"/>
    <property type="match status" value="1"/>
</dbReference>
<dbReference type="Proteomes" id="UP000005408">
    <property type="component" value="Unassembled WGS sequence"/>
</dbReference>
<keyword evidence="2" id="KW-0964">Secreted</keyword>
<evidence type="ECO:0000256" key="2">
    <source>
        <dbReference type="ARBA" id="ARBA00022525"/>
    </source>
</evidence>
<dbReference type="GO" id="GO:0005201">
    <property type="term" value="F:extracellular matrix structural constituent"/>
    <property type="evidence" value="ECO:0007669"/>
    <property type="project" value="TreeGrafter"/>
</dbReference>
<evidence type="ECO:0000256" key="1">
    <source>
        <dbReference type="ARBA" id="ARBA00004613"/>
    </source>
</evidence>
<accession>A0A8W8P6N4</accession>
<organism evidence="6 7">
    <name type="scientific">Magallana gigas</name>
    <name type="common">Pacific oyster</name>
    <name type="synonym">Crassostrea gigas</name>
    <dbReference type="NCBI Taxonomy" id="29159"/>
    <lineage>
        <taxon>Eukaryota</taxon>
        <taxon>Metazoa</taxon>
        <taxon>Spiralia</taxon>
        <taxon>Lophotrochozoa</taxon>
        <taxon>Mollusca</taxon>
        <taxon>Bivalvia</taxon>
        <taxon>Autobranchia</taxon>
        <taxon>Pteriomorphia</taxon>
        <taxon>Ostreida</taxon>
        <taxon>Ostreoidea</taxon>
        <taxon>Ostreidae</taxon>
        <taxon>Magallana</taxon>
    </lineage>
</organism>